<dbReference type="EMBL" id="KZ293723">
    <property type="protein sequence ID" value="PBK81893.1"/>
    <property type="molecule type" value="Genomic_DNA"/>
</dbReference>
<feature type="region of interest" description="Disordered" evidence="1">
    <location>
        <begin position="27"/>
        <end position="61"/>
    </location>
</feature>
<evidence type="ECO:0000256" key="1">
    <source>
        <dbReference type="SAM" id="MobiDB-lite"/>
    </source>
</evidence>
<sequence>MVCVDCALDLSFNLKLTTVPRRCPHCQLSESTSHNPSNDKKRRRDSSSESLQPNKRQRLGPFKAWPHKDFFFEDGDIILETHPCLFRVHSQKLRETLGGFFDDLFDLPETAEGNPMIHGIRSIKLPWVDATDVVFLLTYIYQDMPLAQPIRLKGGEEYPAPLTAWLRLDYTLSLLHTSNRFNCTRLRQKCVGALSTLFRDFSTRTARPPVVCEATGEDKEFRKTWAIKALNIFEECNVPAFLPIACYYVAQLPEEHIRDGVPISPGNRLVKIESQNTNDSILEARKALACCRERAWRWLSQPNDAHRPLCERPQPDDPLDTCRGVLNRVGKHLNKLGFFDEHRTDSLETLHPVAVRAIVKELCAHCSPVAKKRIDATNRVTWNTLPRIFGLQKWPDLMAMQKTYVSGEDF</sequence>
<gene>
    <name evidence="3" type="ORF">ARMGADRAFT_1039016</name>
    <name evidence="2" type="ORF">ARMGADRAFT_975987</name>
</gene>
<accession>A0A2H3D0L9</accession>
<evidence type="ECO:0000313" key="3">
    <source>
        <dbReference type="EMBL" id="PBK82014.1"/>
    </source>
</evidence>
<organism evidence="2 4">
    <name type="scientific">Armillaria gallica</name>
    <name type="common">Bulbous honey fungus</name>
    <name type="synonym">Armillaria bulbosa</name>
    <dbReference type="NCBI Taxonomy" id="47427"/>
    <lineage>
        <taxon>Eukaryota</taxon>
        <taxon>Fungi</taxon>
        <taxon>Dikarya</taxon>
        <taxon>Basidiomycota</taxon>
        <taxon>Agaricomycotina</taxon>
        <taxon>Agaricomycetes</taxon>
        <taxon>Agaricomycetidae</taxon>
        <taxon>Agaricales</taxon>
        <taxon>Marasmiineae</taxon>
        <taxon>Physalacriaceae</taxon>
        <taxon>Armillaria</taxon>
    </lineage>
</organism>
<dbReference type="OMA" id="WNALPRI"/>
<name>A0A2H3D0L9_ARMGA</name>
<evidence type="ECO:0008006" key="5">
    <source>
        <dbReference type="Google" id="ProtNLM"/>
    </source>
</evidence>
<protein>
    <recommendedName>
        <fullName evidence="5">BTB domain-containing protein</fullName>
    </recommendedName>
</protein>
<proteinExistence type="predicted"/>
<keyword evidence="4" id="KW-1185">Reference proteome</keyword>
<reference evidence="2" key="2">
    <citation type="journal article" date="2017" name="Nat. Ecol. Evol.">
        <title>Lineage-specific genetic innovations streamline the genomes of Armillaria species to pathogenesis.</title>
        <authorList>
            <consortium name="DOE Joint Genome Institute"/>
            <person name="Sipos G."/>
            <person name="Prasanna A.N."/>
            <person name="Walter M.C."/>
            <person name="O'Connor E."/>
            <person name="Balint B."/>
            <person name="Krizsan K."/>
            <person name="Kiss B."/>
            <person name="Hess J."/>
            <person name="Varga T."/>
            <person name="Slot J."/>
            <person name="Riley R."/>
            <person name="Boka B."/>
            <person name="Rigling D."/>
            <person name="Barry K."/>
            <person name="Lee J."/>
            <person name="Mihaltcheva S."/>
            <person name="LaButti K."/>
            <person name="Lipzen A."/>
            <person name="Waldron R."/>
            <person name="Moloney N.M."/>
            <person name="Sperisen C."/>
            <person name="Kredics L."/>
            <person name="Vagvolgyi C."/>
            <person name="Patrignani A."/>
            <person name="Fitzpatrick D."/>
            <person name="Nagy I."/>
            <person name="Doyle S."/>
            <person name="Anderson J."/>
            <person name="Grigoriev I.V."/>
            <person name="Guldener U."/>
            <person name="Munsterkotter M."/>
            <person name="Nagy L.G."/>
        </authorList>
    </citation>
    <scope>NUCLEOTIDE SEQUENCE [LARGE SCALE GENOMIC DNA]</scope>
    <source>
        <strain evidence="2">Ar21-2</strain>
    </source>
</reference>
<dbReference type="InParanoid" id="A0A2H3D0L9"/>
<evidence type="ECO:0000313" key="2">
    <source>
        <dbReference type="EMBL" id="PBK81893.1"/>
    </source>
</evidence>
<dbReference type="EMBL" id="KZ293723">
    <property type="protein sequence ID" value="PBK82014.1"/>
    <property type="molecule type" value="Genomic_DNA"/>
</dbReference>
<dbReference type="OrthoDB" id="3036049at2759"/>
<reference evidence="4" key="1">
    <citation type="journal article" date="2017" name="Nat. Ecol. Evol.">
        <title>Genome expansion and lineage-specific genetic innovations in the forest pathogenic fungi Armillaria.</title>
        <authorList>
            <person name="Sipos G."/>
            <person name="Prasanna A.N."/>
            <person name="Walter M.C."/>
            <person name="O'Connor E."/>
            <person name="Balint B."/>
            <person name="Krizsan K."/>
            <person name="Kiss B."/>
            <person name="Hess J."/>
            <person name="Varga T."/>
            <person name="Slot J."/>
            <person name="Riley R."/>
            <person name="Boka B."/>
            <person name="Rigling D."/>
            <person name="Barry K."/>
            <person name="Lee J."/>
            <person name="Mihaltcheva S."/>
            <person name="LaButti K."/>
            <person name="Lipzen A."/>
            <person name="Waldron R."/>
            <person name="Moloney N.M."/>
            <person name="Sperisen C."/>
            <person name="Kredics L."/>
            <person name="Vagvoelgyi C."/>
            <person name="Patrignani A."/>
            <person name="Fitzpatrick D."/>
            <person name="Nagy I."/>
            <person name="Doyle S."/>
            <person name="Anderson J.B."/>
            <person name="Grigoriev I.V."/>
            <person name="Gueldener U."/>
            <person name="Muensterkoetter M."/>
            <person name="Nagy L.G."/>
        </authorList>
    </citation>
    <scope>NUCLEOTIDE SEQUENCE [LARGE SCALE GENOMIC DNA]</scope>
    <source>
        <strain evidence="4">Ar21-2</strain>
    </source>
</reference>
<dbReference type="AlphaFoldDB" id="A0A2H3D0L9"/>
<evidence type="ECO:0000313" key="4">
    <source>
        <dbReference type="Proteomes" id="UP000217790"/>
    </source>
</evidence>
<dbReference type="Proteomes" id="UP000217790">
    <property type="component" value="Unassembled WGS sequence"/>
</dbReference>